<name>A0ACC3NSW9_9PEZI</name>
<reference evidence="1" key="1">
    <citation type="submission" date="2023-07" db="EMBL/GenBank/DDBJ databases">
        <title>Black Yeasts Isolated from many extreme environments.</title>
        <authorList>
            <person name="Coleine C."/>
            <person name="Stajich J.E."/>
            <person name="Selbmann L."/>
        </authorList>
    </citation>
    <scope>NUCLEOTIDE SEQUENCE</scope>
    <source>
        <strain evidence="1">CCFEE 5714</strain>
    </source>
</reference>
<gene>
    <name evidence="1" type="primary">CPH2_1</name>
    <name evidence="1" type="ORF">LTR37_002411</name>
</gene>
<dbReference type="EMBL" id="JAUTXU010000013">
    <property type="protein sequence ID" value="KAK3722419.1"/>
    <property type="molecule type" value="Genomic_DNA"/>
</dbReference>
<accession>A0ACC3NSW9</accession>
<keyword evidence="2" id="KW-1185">Reference proteome</keyword>
<dbReference type="Proteomes" id="UP001281147">
    <property type="component" value="Unassembled WGS sequence"/>
</dbReference>
<organism evidence="1 2">
    <name type="scientific">Vermiconidia calcicola</name>
    <dbReference type="NCBI Taxonomy" id="1690605"/>
    <lineage>
        <taxon>Eukaryota</taxon>
        <taxon>Fungi</taxon>
        <taxon>Dikarya</taxon>
        <taxon>Ascomycota</taxon>
        <taxon>Pezizomycotina</taxon>
        <taxon>Dothideomycetes</taxon>
        <taxon>Dothideomycetidae</taxon>
        <taxon>Mycosphaerellales</taxon>
        <taxon>Extremaceae</taxon>
        <taxon>Vermiconidia</taxon>
    </lineage>
</organism>
<protein>
    <submittedName>
        <fullName evidence="1">Clr6 histone deacetylase associated PHD protein-2 Cph2</fullName>
    </submittedName>
</protein>
<comment type="caution">
    <text evidence="1">The sequence shown here is derived from an EMBL/GenBank/DDBJ whole genome shotgun (WGS) entry which is preliminary data.</text>
</comment>
<sequence length="982" mass="106200">MDRGGWQSGFPLQSTAYGPPFGDAQNHEDWEDWLRWDPAADVTSPENGTFNSGSSKNDSPIQDTLLPVDDELFGKANETLAPPLIMGEDAFDFGGQTVPGDETFLFGDPHEGTADFDFQQPMIAMEQTQAGMPKVDTNAATWTLPATTDGQNIDLSALTNEGYHGLPIAETTSSSAPSLHYSPESSSQVANSISSNSPDPPKKRGGRKRKADSEQEQREQNGENSQEDGDGPPVKKTSHNVIEKRYRNNLNDKIVELRNSVPSLRAQGKPNGNDDTENLEGLTPAHKLNKATVMAKATEYIKHLEKRNKTMADEMAALKARLAAVEAAIGKNQDRQASMSNSPPSGSIRPRETSSSSQNGAPGFLNVPLNQPVMQQQYMQPQAQPAYARQPNPPVEAQNQPQHANARGRGGVLNKVMLGSMAGIMMMEGYSEQQQAAGGTETHGLAALPLHLLKRGLDTPLPSSAAAFSRQAALPLLKIFLVIGALVYILAPLLTFSPRRKQKTRTTTLRLPHAPSLASPIEVRRKAWQTAIQTVWVPKHFLLEVVAVTVKMISLSLRRLVGSAAYNSLTGANKEDEVARIKAWDIAIDAQLAGGDQEVSYYRLLLTLMESGTLPDSPLRLMQKAVHFRVFFWEVANAGYGNMVCFKQFTEKVGKIYWDNARKQQKELVHAKAQGRPSHECEDEVDLLPDHLASLVELDCDDVLSDEMVQRAWNLAWNRPSAHRTVANAARDAVIEDHAIRSPLDAVAAWYANMTIDDTLAESLSPHASTLDTEYYAGLAVMIAPPASGTLVRALATKAVLSNSNREANILAALEALPTMAPSSGEMNVVSHIPATPDVRTALTLAKLLTLIHLTAPSAARIRALDAVAGLHIPPASFTLLTAVASFRLLKALTNNAKYIYSADVTHGLEDLAASLRVWVGTSAGRAAGMGKEECAQVVELCLGVAKRVGGWEERDSGYGSASAGSSPVRSSAELFHGDLTT</sequence>
<evidence type="ECO:0000313" key="2">
    <source>
        <dbReference type="Proteomes" id="UP001281147"/>
    </source>
</evidence>
<proteinExistence type="predicted"/>
<evidence type="ECO:0000313" key="1">
    <source>
        <dbReference type="EMBL" id="KAK3722419.1"/>
    </source>
</evidence>